<dbReference type="InterPro" id="IPR036390">
    <property type="entry name" value="WH_DNA-bd_sf"/>
</dbReference>
<dbReference type="CDD" id="cd07377">
    <property type="entry name" value="WHTH_GntR"/>
    <property type="match status" value="1"/>
</dbReference>
<dbReference type="SUPFAM" id="SSF46785">
    <property type="entry name" value="Winged helix' DNA-binding domain"/>
    <property type="match status" value="1"/>
</dbReference>
<dbReference type="SMART" id="SM00895">
    <property type="entry name" value="FCD"/>
    <property type="match status" value="1"/>
</dbReference>
<keyword evidence="7" id="KW-1185">Reference proteome</keyword>
<dbReference type="EMBL" id="BAAANY010000023">
    <property type="protein sequence ID" value="GAA1700207.1"/>
    <property type="molecule type" value="Genomic_DNA"/>
</dbReference>
<sequence>MNDQVPVGERVAETLRRRITEGHLAPGTQLRDVALAAELGVARHTLRSALRLLEYEGLLTYQMHKGVIVKTLSTLDVREIYRVRRTLELSAIEHSALVTEADLSRLDATVRAAELALAGQEWNRVGTASLRFHQALVALLGSSTFDQLFRGVLAQLRLAFALMPDEQTWQSPWISRDREICDLVCGGGRDSAKALLWQYLDDSERGVLDVVRRNGTEVPKSNQPNSVRQVPTGVRQEV</sequence>
<evidence type="ECO:0000313" key="6">
    <source>
        <dbReference type="EMBL" id="GAA1700207.1"/>
    </source>
</evidence>
<dbReference type="Gene3D" id="1.10.10.10">
    <property type="entry name" value="Winged helix-like DNA-binding domain superfamily/Winged helix DNA-binding domain"/>
    <property type="match status" value="1"/>
</dbReference>
<comment type="caution">
    <text evidence="6">The sequence shown here is derived from an EMBL/GenBank/DDBJ whole genome shotgun (WGS) entry which is preliminary data.</text>
</comment>
<evidence type="ECO:0000259" key="5">
    <source>
        <dbReference type="PROSITE" id="PS50949"/>
    </source>
</evidence>
<dbReference type="InterPro" id="IPR008920">
    <property type="entry name" value="TF_FadR/GntR_C"/>
</dbReference>
<dbReference type="Pfam" id="PF00392">
    <property type="entry name" value="GntR"/>
    <property type="match status" value="1"/>
</dbReference>
<dbReference type="SUPFAM" id="SSF48008">
    <property type="entry name" value="GntR ligand-binding domain-like"/>
    <property type="match status" value="1"/>
</dbReference>
<keyword evidence="2" id="KW-0238">DNA-binding</keyword>
<dbReference type="PROSITE" id="PS50949">
    <property type="entry name" value="HTH_GNTR"/>
    <property type="match status" value="1"/>
</dbReference>
<dbReference type="RefSeq" id="WP_163571628.1">
    <property type="nucleotide sequence ID" value="NZ_BAAANY010000023.1"/>
</dbReference>
<evidence type="ECO:0000256" key="2">
    <source>
        <dbReference type="ARBA" id="ARBA00023125"/>
    </source>
</evidence>
<proteinExistence type="predicted"/>
<dbReference type="PANTHER" id="PTHR43537">
    <property type="entry name" value="TRANSCRIPTIONAL REGULATOR, GNTR FAMILY"/>
    <property type="match status" value="1"/>
</dbReference>
<evidence type="ECO:0000256" key="1">
    <source>
        <dbReference type="ARBA" id="ARBA00023015"/>
    </source>
</evidence>
<organism evidence="6 7">
    <name type="scientific">Fodinicola feengrottensis</name>
    <dbReference type="NCBI Taxonomy" id="435914"/>
    <lineage>
        <taxon>Bacteria</taxon>
        <taxon>Bacillati</taxon>
        <taxon>Actinomycetota</taxon>
        <taxon>Actinomycetes</taxon>
        <taxon>Mycobacteriales</taxon>
        <taxon>Fodinicola</taxon>
    </lineage>
</organism>
<dbReference type="InterPro" id="IPR036388">
    <property type="entry name" value="WH-like_DNA-bd_sf"/>
</dbReference>
<name>A0ABP4UAJ2_9ACTN</name>
<keyword evidence="3" id="KW-0804">Transcription</keyword>
<evidence type="ECO:0000256" key="3">
    <source>
        <dbReference type="ARBA" id="ARBA00023163"/>
    </source>
</evidence>
<dbReference type="SMART" id="SM00345">
    <property type="entry name" value="HTH_GNTR"/>
    <property type="match status" value="1"/>
</dbReference>
<evidence type="ECO:0000313" key="7">
    <source>
        <dbReference type="Proteomes" id="UP001500618"/>
    </source>
</evidence>
<protein>
    <submittedName>
        <fullName evidence="6">GntR family transcriptional regulator</fullName>
    </submittedName>
</protein>
<dbReference type="InterPro" id="IPR000524">
    <property type="entry name" value="Tscrpt_reg_HTH_GntR"/>
</dbReference>
<feature type="region of interest" description="Disordered" evidence="4">
    <location>
        <begin position="218"/>
        <end position="238"/>
    </location>
</feature>
<feature type="domain" description="HTH gntR-type" evidence="5">
    <location>
        <begin position="5"/>
        <end position="72"/>
    </location>
</feature>
<accession>A0ABP4UAJ2</accession>
<dbReference type="InterPro" id="IPR011711">
    <property type="entry name" value="GntR_C"/>
</dbReference>
<dbReference type="Pfam" id="PF07729">
    <property type="entry name" value="FCD"/>
    <property type="match status" value="1"/>
</dbReference>
<keyword evidence="1" id="KW-0805">Transcription regulation</keyword>
<dbReference type="Proteomes" id="UP001500618">
    <property type="component" value="Unassembled WGS sequence"/>
</dbReference>
<reference evidence="7" key="1">
    <citation type="journal article" date="2019" name="Int. J. Syst. Evol. Microbiol.">
        <title>The Global Catalogue of Microorganisms (GCM) 10K type strain sequencing project: providing services to taxonomists for standard genome sequencing and annotation.</title>
        <authorList>
            <consortium name="The Broad Institute Genomics Platform"/>
            <consortium name="The Broad Institute Genome Sequencing Center for Infectious Disease"/>
            <person name="Wu L."/>
            <person name="Ma J."/>
        </authorList>
    </citation>
    <scope>NUCLEOTIDE SEQUENCE [LARGE SCALE GENOMIC DNA]</scope>
    <source>
        <strain evidence="7">JCM 14718</strain>
    </source>
</reference>
<dbReference type="Gene3D" id="1.20.120.530">
    <property type="entry name" value="GntR ligand-binding domain-like"/>
    <property type="match status" value="1"/>
</dbReference>
<gene>
    <name evidence="6" type="ORF">GCM10009765_57040</name>
</gene>
<feature type="compositionally biased region" description="Polar residues" evidence="4">
    <location>
        <begin position="219"/>
        <end position="229"/>
    </location>
</feature>
<evidence type="ECO:0000256" key="4">
    <source>
        <dbReference type="SAM" id="MobiDB-lite"/>
    </source>
</evidence>
<dbReference type="PANTHER" id="PTHR43537:SF45">
    <property type="entry name" value="GNTR FAMILY REGULATORY PROTEIN"/>
    <property type="match status" value="1"/>
</dbReference>